<organism evidence="3 4">
    <name type="scientific">Blastococcus aggregatus</name>
    <dbReference type="NCBI Taxonomy" id="38502"/>
    <lineage>
        <taxon>Bacteria</taxon>
        <taxon>Bacillati</taxon>
        <taxon>Actinomycetota</taxon>
        <taxon>Actinomycetes</taxon>
        <taxon>Geodermatophilales</taxon>
        <taxon>Geodermatophilaceae</taxon>
        <taxon>Blastococcus</taxon>
    </lineage>
</organism>
<keyword evidence="4" id="KW-1185">Reference proteome</keyword>
<evidence type="ECO:0000313" key="4">
    <source>
        <dbReference type="Proteomes" id="UP000219435"/>
    </source>
</evidence>
<evidence type="ECO:0000313" key="3">
    <source>
        <dbReference type="EMBL" id="SOC53097.1"/>
    </source>
</evidence>
<reference evidence="4" key="1">
    <citation type="submission" date="2017-08" db="EMBL/GenBank/DDBJ databases">
        <authorList>
            <person name="Varghese N."/>
            <person name="Submissions S."/>
        </authorList>
    </citation>
    <scope>NUCLEOTIDE SEQUENCE [LARGE SCALE GENOMIC DNA]</scope>
    <source>
        <strain evidence="4">DSM 4725</strain>
    </source>
</reference>
<proteinExistence type="predicted"/>
<dbReference type="InterPro" id="IPR043764">
    <property type="entry name" value="DUF5710"/>
</dbReference>
<accession>A0A285VGQ3</accession>
<dbReference type="OrthoDB" id="3197455at2"/>
<name>A0A285VGQ3_9ACTN</name>
<evidence type="ECO:0000259" key="2">
    <source>
        <dbReference type="Pfam" id="PF18974"/>
    </source>
</evidence>
<dbReference type="Proteomes" id="UP000219435">
    <property type="component" value="Unassembled WGS sequence"/>
</dbReference>
<evidence type="ECO:0000256" key="1">
    <source>
        <dbReference type="SAM" id="MobiDB-lite"/>
    </source>
</evidence>
<feature type="region of interest" description="Disordered" evidence="1">
    <location>
        <begin position="237"/>
        <end position="266"/>
    </location>
</feature>
<sequence>MPDRLWLDVPYAEKDAAKAAGARWDPDVRRWYAPQVALLPKLARWESRIPELLPGEDRSFGQGLFVDLVPSTCWFTNVRSCVDEGQWDALRSMVYRRAGHRCEACGAPRGTDRQRLEAHERWQYDESTYTQTLRRLIALCWSCHRATHFGFAEVTGTSAEATAHLRAVNGWSPGEADAHIDRAFALWEKRSTHEWRLDLGILTNAGIRVVEPPDPGRRTEESATRLAIKMPLLPTSIQGEHGSHTAAEYRCDDEGPSAPEPPRRKLWARIRGALTSQ</sequence>
<feature type="domain" description="DUF5710" evidence="2">
    <location>
        <begin position="4"/>
        <end position="45"/>
    </location>
</feature>
<dbReference type="Pfam" id="PF18974">
    <property type="entry name" value="DUF5710"/>
    <property type="match status" value="1"/>
</dbReference>
<dbReference type="RefSeq" id="WP_097197043.1">
    <property type="nucleotide sequence ID" value="NZ_OBQI01000007.1"/>
</dbReference>
<protein>
    <recommendedName>
        <fullName evidence="2">DUF5710 domain-containing protein</fullName>
    </recommendedName>
</protein>
<dbReference type="AlphaFoldDB" id="A0A285VGQ3"/>
<dbReference type="EMBL" id="OBQI01000007">
    <property type="protein sequence ID" value="SOC53097.1"/>
    <property type="molecule type" value="Genomic_DNA"/>
</dbReference>
<gene>
    <name evidence="3" type="ORF">SAMN05660748_4335</name>
</gene>
<feature type="compositionally biased region" description="Basic and acidic residues" evidence="1">
    <location>
        <begin position="241"/>
        <end position="253"/>
    </location>
</feature>